<dbReference type="WBParaSite" id="maker-uti_cns_0008640-snap-gene-0.7-mRNA-1">
    <property type="protein sequence ID" value="maker-uti_cns_0008640-snap-gene-0.7-mRNA-1"/>
    <property type="gene ID" value="maker-uti_cns_0008640-snap-gene-0.7"/>
</dbReference>
<dbReference type="Pfam" id="PF00287">
    <property type="entry name" value="Na_K-ATPase"/>
    <property type="match status" value="1"/>
</dbReference>
<evidence type="ECO:0000256" key="1">
    <source>
        <dbReference type="ARBA" id="ARBA00004606"/>
    </source>
</evidence>
<reference evidence="8 9" key="1">
    <citation type="submission" date="2016-11" db="UniProtKB">
        <authorList>
            <consortium name="WormBaseParasite"/>
        </authorList>
    </citation>
    <scope>IDENTIFICATION</scope>
</reference>
<evidence type="ECO:0000256" key="3">
    <source>
        <dbReference type="ARBA" id="ARBA00022692"/>
    </source>
</evidence>
<comment type="subcellular location">
    <subcellularLocation>
        <location evidence="1">Membrane</location>
        <topology evidence="1">Single-pass type II membrane protein</topology>
    </subcellularLocation>
</comment>
<dbReference type="Gene3D" id="2.60.40.1660">
    <property type="entry name" value="Na, k-atpase alpha subunit"/>
    <property type="match status" value="1"/>
</dbReference>
<keyword evidence="4" id="KW-0735">Signal-anchor</keyword>
<dbReference type="GO" id="GO:0006814">
    <property type="term" value="P:sodium ion transport"/>
    <property type="evidence" value="ECO:0007669"/>
    <property type="project" value="InterPro"/>
</dbReference>
<organism evidence="7 8">
    <name type="scientific">Macrostomum lignano</name>
    <dbReference type="NCBI Taxonomy" id="282301"/>
    <lineage>
        <taxon>Eukaryota</taxon>
        <taxon>Metazoa</taxon>
        <taxon>Spiralia</taxon>
        <taxon>Lophotrochozoa</taxon>
        <taxon>Platyhelminthes</taxon>
        <taxon>Rhabditophora</taxon>
        <taxon>Macrostomorpha</taxon>
        <taxon>Macrostomida</taxon>
        <taxon>Macrostomidae</taxon>
        <taxon>Macrostomum</taxon>
    </lineage>
</organism>
<evidence type="ECO:0000313" key="8">
    <source>
        <dbReference type="WBParaSite" id="maker-uti_cns_0008640-snap-gene-0.7-mRNA-1"/>
    </source>
</evidence>
<evidence type="ECO:0000256" key="5">
    <source>
        <dbReference type="ARBA" id="ARBA00022989"/>
    </source>
</evidence>
<evidence type="ECO:0000313" key="7">
    <source>
        <dbReference type="Proteomes" id="UP000095280"/>
    </source>
</evidence>
<dbReference type="GO" id="GO:0005890">
    <property type="term" value="C:sodium:potassium-exchanging ATPase complex"/>
    <property type="evidence" value="ECO:0007669"/>
    <property type="project" value="InterPro"/>
</dbReference>
<dbReference type="InterPro" id="IPR000402">
    <property type="entry name" value="Na/K_ATPase_sub_beta"/>
</dbReference>
<dbReference type="WBParaSite" id="maker-uti_cns_0012190-snap-gene-0.2-mRNA-1">
    <property type="protein sequence ID" value="maker-uti_cns_0012190-snap-gene-0.2-mRNA-1"/>
    <property type="gene ID" value="maker-uti_cns_0012190-snap-gene-0.2"/>
</dbReference>
<dbReference type="InterPro" id="IPR038702">
    <property type="entry name" value="Na/K_ATPase_sub_beta_sf"/>
</dbReference>
<evidence type="ECO:0000256" key="4">
    <source>
        <dbReference type="ARBA" id="ARBA00022968"/>
    </source>
</evidence>
<keyword evidence="7" id="KW-1185">Reference proteome</keyword>
<keyword evidence="6" id="KW-0472">Membrane</keyword>
<comment type="similarity">
    <text evidence="2">Belongs to the X(+)/potassium ATPases subunit beta family.</text>
</comment>
<dbReference type="AlphaFoldDB" id="A0A1I8HYV6"/>
<protein>
    <submittedName>
        <fullName evidence="8 9">Hemagglutinin-neuraminidase</fullName>
    </submittedName>
</protein>
<evidence type="ECO:0000256" key="2">
    <source>
        <dbReference type="ARBA" id="ARBA00005876"/>
    </source>
</evidence>
<evidence type="ECO:0000256" key="6">
    <source>
        <dbReference type="ARBA" id="ARBA00023136"/>
    </source>
</evidence>
<accession>A0A1I8HYV6</accession>
<keyword evidence="3" id="KW-0812">Transmembrane</keyword>
<sequence>SNDDDLAGVLARIGGELSNYEIRRWYPRLIRSGRRPKDCDGLGVYPMPEREVCVPQLTGPLGACNLYTAFGYLVGDPCVLVKPGAALAGNYTEDLLLSCRAGLIDTRGGAGGEELELKYHPRVAHHGQMYGYFPRFYFPYPSDESFYLPPMVMVQVVRPPRGRSFVLNCSLANSALANDSTQSSLQFLFD</sequence>
<evidence type="ECO:0000313" key="9">
    <source>
        <dbReference type="WBParaSite" id="maker-uti_cns_0012190-snap-gene-0.2-mRNA-1"/>
    </source>
</evidence>
<keyword evidence="5" id="KW-1133">Transmembrane helix</keyword>
<dbReference type="GO" id="GO:0006813">
    <property type="term" value="P:potassium ion transport"/>
    <property type="evidence" value="ECO:0007669"/>
    <property type="project" value="InterPro"/>
</dbReference>
<dbReference type="Proteomes" id="UP000095280">
    <property type="component" value="Unplaced"/>
</dbReference>
<name>A0A1I8HYV6_9PLAT</name>
<proteinExistence type="inferred from homology"/>